<evidence type="ECO:0000313" key="4">
    <source>
        <dbReference type="Proteomes" id="UP001190700"/>
    </source>
</evidence>
<name>A0AAE0FJP9_9CHLO</name>
<dbReference type="Proteomes" id="UP001190700">
    <property type="component" value="Unassembled WGS sequence"/>
</dbReference>
<organism evidence="3 4">
    <name type="scientific">Cymbomonas tetramitiformis</name>
    <dbReference type="NCBI Taxonomy" id="36881"/>
    <lineage>
        <taxon>Eukaryota</taxon>
        <taxon>Viridiplantae</taxon>
        <taxon>Chlorophyta</taxon>
        <taxon>Pyramimonadophyceae</taxon>
        <taxon>Pyramimonadales</taxon>
        <taxon>Pyramimonadaceae</taxon>
        <taxon>Cymbomonas</taxon>
    </lineage>
</organism>
<evidence type="ECO:0000256" key="2">
    <source>
        <dbReference type="SAM" id="Phobius"/>
    </source>
</evidence>
<keyword evidence="2" id="KW-0812">Transmembrane</keyword>
<proteinExistence type="predicted"/>
<feature type="compositionally biased region" description="Basic and acidic residues" evidence="1">
    <location>
        <begin position="71"/>
        <end position="82"/>
    </location>
</feature>
<keyword evidence="2" id="KW-0472">Membrane</keyword>
<keyword evidence="4" id="KW-1185">Reference proteome</keyword>
<feature type="region of interest" description="Disordered" evidence="1">
    <location>
        <begin position="71"/>
        <end position="97"/>
    </location>
</feature>
<protein>
    <submittedName>
        <fullName evidence="3">Uncharacterized protein</fullName>
    </submittedName>
</protein>
<evidence type="ECO:0000256" key="1">
    <source>
        <dbReference type="SAM" id="MobiDB-lite"/>
    </source>
</evidence>
<reference evidence="3 4" key="1">
    <citation type="journal article" date="2015" name="Genome Biol. Evol.">
        <title>Comparative Genomics of a Bacterivorous Green Alga Reveals Evolutionary Causalities and Consequences of Phago-Mixotrophic Mode of Nutrition.</title>
        <authorList>
            <person name="Burns J.A."/>
            <person name="Paasch A."/>
            <person name="Narechania A."/>
            <person name="Kim E."/>
        </authorList>
    </citation>
    <scope>NUCLEOTIDE SEQUENCE [LARGE SCALE GENOMIC DNA]</scope>
    <source>
        <strain evidence="3 4">PLY_AMNH</strain>
    </source>
</reference>
<accession>A0AAE0FJP9</accession>
<gene>
    <name evidence="3" type="ORF">CYMTET_30132</name>
</gene>
<feature type="transmembrane region" description="Helical" evidence="2">
    <location>
        <begin position="29"/>
        <end position="50"/>
    </location>
</feature>
<comment type="caution">
    <text evidence="3">The sequence shown here is derived from an EMBL/GenBank/DDBJ whole genome shotgun (WGS) entry which is preliminary data.</text>
</comment>
<dbReference type="EMBL" id="LGRX02017307">
    <property type="protein sequence ID" value="KAK3260937.1"/>
    <property type="molecule type" value="Genomic_DNA"/>
</dbReference>
<keyword evidence="2" id="KW-1133">Transmembrane helix</keyword>
<feature type="compositionally biased region" description="Pro residues" evidence="1">
    <location>
        <begin position="1"/>
        <end position="17"/>
    </location>
</feature>
<sequence length="255" mass="27566">MTEPFWPPPPKNAPRPPQLTSSASGIDDVTLLCIIGAVIVGLGLAVLLAYRGTLCKGICVPQYLKDLEWDGEEKQPSAERPSKASYPAEWKSSHQTEEHFAASGESGWLVRASFLRRAPSQSVSAIAEPGELQELQRTLSVSHGALFLSPAVDCTAACLAASLEDHGGIEHSSQQVEEVMKSVASFSSLMASLEGHRALSQLDMEELGSTTLQEIEEIKADISELSPRGEARSRAKYQEEADHVLVAKRRGEITC</sequence>
<feature type="region of interest" description="Disordered" evidence="1">
    <location>
        <begin position="1"/>
        <end position="21"/>
    </location>
</feature>
<dbReference type="AlphaFoldDB" id="A0AAE0FJP9"/>
<evidence type="ECO:0000313" key="3">
    <source>
        <dbReference type="EMBL" id="KAK3260937.1"/>
    </source>
</evidence>